<dbReference type="NCBIfam" id="NF004829">
    <property type="entry name" value="PRK06183.1-3"/>
    <property type="match status" value="1"/>
</dbReference>
<dbReference type="EMBL" id="JBHUCM010000014">
    <property type="protein sequence ID" value="MFD1538911.1"/>
    <property type="molecule type" value="Genomic_DNA"/>
</dbReference>
<evidence type="ECO:0000313" key="4">
    <source>
        <dbReference type="Proteomes" id="UP001597097"/>
    </source>
</evidence>
<dbReference type="RefSeq" id="WP_219530783.1">
    <property type="nucleotide sequence ID" value="NZ_JAHKRM010000009.1"/>
</dbReference>
<dbReference type="PANTHER" id="PTHR43476">
    <property type="entry name" value="3-(3-HYDROXY-PHENYL)PROPIONATE/3-HYDROXYCINNAMIC ACID HYDROXYLASE"/>
    <property type="match status" value="1"/>
</dbReference>
<gene>
    <name evidence="3" type="ORF">ACFSJ0_17780</name>
</gene>
<evidence type="ECO:0000259" key="2">
    <source>
        <dbReference type="Pfam" id="PF01494"/>
    </source>
</evidence>
<name>A0ABW4G8N3_9ACTN</name>
<protein>
    <submittedName>
        <fullName evidence="3">Bifunctional 3-(3-hydroxy-phenyl)propionate/3-hydroxycinnamic acid hydroxylase</fullName>
        <ecNumber evidence="3">1.14.13.127</ecNumber>
    </submittedName>
</protein>
<dbReference type="PANTHER" id="PTHR43476:SF3">
    <property type="entry name" value="FAD-BINDING MONOOXYGENASE"/>
    <property type="match status" value="1"/>
</dbReference>
<proteinExistence type="predicted"/>
<dbReference type="InterPro" id="IPR050631">
    <property type="entry name" value="PheA/TfdB_FAD_monoxygenase"/>
</dbReference>
<dbReference type="GO" id="GO:0008688">
    <property type="term" value="F:3-(3-hydroxyphenyl)propionate hydroxylase activity"/>
    <property type="evidence" value="ECO:0007669"/>
    <property type="project" value="UniProtKB-EC"/>
</dbReference>
<feature type="domain" description="FAD-binding" evidence="2">
    <location>
        <begin position="6"/>
        <end position="343"/>
    </location>
</feature>
<sequence>MTPTLRTQVAVVGAGPAGATLANFLGMYGVDALLIERSPEIIDYPRAVGMDDESLRSFQAVGLADELIKNMIQNVPLRFFDARNQCFADVRPATREYGWSRRNIFMQPTCEETLRRGLDRFPSVRVLLGHEVVRLEQDGDGVELHVHASGDETLRVRAEYVVGADGGRSTVRELLGVELEGDTHPHKWVVVECDNDPLEAQYTGLHCDPARPYVCVHLPHDFRRWEFMLFPGEDADEMLKTDKVHELLGHHVEDPTRLNIIRARVYTHHSRIARRFTVGRVCLVGDAAHLMPPWAGQGMNTGIRDVTNVAWKIAAAVRQHADPGILATYDTERRPHAQAMIDLSTTLGRILSPTNRLVATARDLFFRAVVRAPVMRDWVLQMRFKPMPQYTDGVVVPDGHGRRSPVGRMFIQPLVENAEGDVLRLDDVLGPWFALVGFGADPAEHLSGAQRDYLIPLGATFVKVVDSRAGLARRATVHPRTQVVEDLEGHLREWFTRHSTRFVVIRPDRYVAATADRAGLGQAVDRLRRLLRPPGTGTEKEES</sequence>
<evidence type="ECO:0000313" key="3">
    <source>
        <dbReference type="EMBL" id="MFD1538911.1"/>
    </source>
</evidence>
<reference evidence="4" key="1">
    <citation type="journal article" date="2019" name="Int. J. Syst. Evol. Microbiol.">
        <title>The Global Catalogue of Microorganisms (GCM) 10K type strain sequencing project: providing services to taxonomists for standard genome sequencing and annotation.</title>
        <authorList>
            <consortium name="The Broad Institute Genomics Platform"/>
            <consortium name="The Broad Institute Genome Sequencing Center for Infectious Disease"/>
            <person name="Wu L."/>
            <person name="Ma J."/>
        </authorList>
    </citation>
    <scope>NUCLEOTIDE SEQUENCE [LARGE SCALE GENOMIC DNA]</scope>
    <source>
        <strain evidence="4">CGMCC 1.15399</strain>
    </source>
</reference>
<dbReference type="NCBIfam" id="NF004831">
    <property type="entry name" value="PRK06183.1-5"/>
    <property type="match status" value="1"/>
</dbReference>
<organism evidence="3 4">
    <name type="scientific">Nonomuraea guangzhouensis</name>
    <dbReference type="NCBI Taxonomy" id="1291555"/>
    <lineage>
        <taxon>Bacteria</taxon>
        <taxon>Bacillati</taxon>
        <taxon>Actinomycetota</taxon>
        <taxon>Actinomycetes</taxon>
        <taxon>Streptosporangiales</taxon>
        <taxon>Streptosporangiaceae</taxon>
        <taxon>Nonomuraea</taxon>
    </lineage>
</organism>
<keyword evidence="1 3" id="KW-0560">Oxidoreductase</keyword>
<dbReference type="Proteomes" id="UP001597097">
    <property type="component" value="Unassembled WGS sequence"/>
</dbReference>
<dbReference type="InterPro" id="IPR002938">
    <property type="entry name" value="FAD-bd"/>
</dbReference>
<evidence type="ECO:0000256" key="1">
    <source>
        <dbReference type="ARBA" id="ARBA00023002"/>
    </source>
</evidence>
<dbReference type="Pfam" id="PF01494">
    <property type="entry name" value="FAD_binding_3"/>
    <property type="match status" value="1"/>
</dbReference>
<dbReference type="EC" id="1.14.13.127" evidence="3"/>
<accession>A0ABW4G8N3</accession>
<keyword evidence="4" id="KW-1185">Reference proteome</keyword>
<comment type="caution">
    <text evidence="3">The sequence shown here is derived from an EMBL/GenBank/DDBJ whole genome shotgun (WGS) entry which is preliminary data.</text>
</comment>